<dbReference type="PANTHER" id="PTHR10266">
    <property type="entry name" value="CYTOCHROME C1"/>
    <property type="match status" value="1"/>
</dbReference>
<evidence type="ECO:0000256" key="11">
    <source>
        <dbReference type="ARBA" id="ARBA00023004"/>
    </source>
</evidence>
<keyword evidence="9" id="KW-0249">Electron transport</keyword>
<dbReference type="PROSITE" id="PS51007">
    <property type="entry name" value="CYTC"/>
    <property type="match status" value="1"/>
</dbReference>
<evidence type="ECO:0000256" key="12">
    <source>
        <dbReference type="ARBA" id="ARBA00023128"/>
    </source>
</evidence>
<dbReference type="Gene3D" id="1.20.5.100">
    <property type="entry name" value="Cytochrome c1, transmembrane anchor, C-terminal"/>
    <property type="match status" value="1"/>
</dbReference>
<dbReference type="InterPro" id="IPR009056">
    <property type="entry name" value="Cyt_c-like_dom"/>
</dbReference>
<keyword evidence="7 14" id="KW-0479">Metal-binding</keyword>
<evidence type="ECO:0000256" key="5">
    <source>
        <dbReference type="ARBA" id="ARBA00022660"/>
    </source>
</evidence>
<keyword evidence="8" id="KW-0999">Mitochondrion inner membrane</keyword>
<evidence type="ECO:0000256" key="4">
    <source>
        <dbReference type="ARBA" id="ARBA00022617"/>
    </source>
</evidence>
<dbReference type="Pfam" id="PF02167">
    <property type="entry name" value="Cytochrom_C1"/>
    <property type="match status" value="1"/>
</dbReference>
<dbReference type="FunFam" id="1.10.760.10:FF:000002">
    <property type="entry name" value="Cytochrome c1, heme protein"/>
    <property type="match status" value="1"/>
</dbReference>
<dbReference type="FunFam" id="1.20.5.100:FF:000003">
    <property type="entry name" value="Cytochrome c1, heme protein, mitochondrial"/>
    <property type="match status" value="1"/>
</dbReference>
<evidence type="ECO:0000256" key="6">
    <source>
        <dbReference type="ARBA" id="ARBA00022692"/>
    </source>
</evidence>
<evidence type="ECO:0000313" key="16">
    <source>
        <dbReference type="EMBL" id="CAD8881090.1"/>
    </source>
</evidence>
<comment type="cofactor">
    <cofactor evidence="14">
        <name>heme c</name>
        <dbReference type="ChEBI" id="CHEBI:61717"/>
    </cofactor>
    <text evidence="14">Binds 1 heme c group covalently per subunit.</text>
</comment>
<accession>A0A7S1BBA1</accession>
<dbReference type="PANTHER" id="PTHR10266:SF3">
    <property type="entry name" value="CYTOCHROME C1, HEME PROTEIN, MITOCHONDRIAL"/>
    <property type="match status" value="1"/>
</dbReference>
<feature type="binding site" description="covalent" evidence="14">
    <location>
        <position position="75"/>
    </location>
    <ligand>
        <name>heme c</name>
        <dbReference type="ChEBI" id="CHEBI:61717"/>
    </ligand>
</feature>
<dbReference type="InterPro" id="IPR036909">
    <property type="entry name" value="Cyt_c-like_dom_sf"/>
</dbReference>
<sequence length="277" mass="30602">MFATRLQSVLSKTAPAVGATILGGSIAFVGRDKPAEASDESIVHPAHYHWDHAGLLDTFDHKAIRRGYQVYKEVCATCHSVEQIAFRNFVGVTHSTKEMKELTAEIDVEDGPNDEGEMFDRPGKLADKLPSPYANEEAGRAANGGAYPPDLSLMIKARHSGPDYVFSLLAGYTEAPEGKDILPGLYYNPYFDGGLIAMPPPLDDGQLDYEDGTPATVSQMAKDVVIFLNWCAEPEHDERKKEGFKAVLCLAAALVFTGFYKRFRWSIYKTRKLSYVN</sequence>
<dbReference type="SUPFAM" id="SSF46626">
    <property type="entry name" value="Cytochrome c"/>
    <property type="match status" value="1"/>
</dbReference>
<dbReference type="InterPro" id="IPR021157">
    <property type="entry name" value="Cyt_c1_TM_anchor_C"/>
</dbReference>
<protein>
    <recommendedName>
        <fullName evidence="15">Cytochrome c domain-containing protein</fullName>
    </recommendedName>
</protein>
<dbReference type="GO" id="GO:0005743">
    <property type="term" value="C:mitochondrial inner membrane"/>
    <property type="evidence" value="ECO:0007669"/>
    <property type="project" value="UniProtKB-SubCell"/>
</dbReference>
<feature type="binding site" description="covalent" evidence="14">
    <location>
        <position position="78"/>
    </location>
    <ligand>
        <name>heme c</name>
        <dbReference type="ChEBI" id="CHEBI:61717"/>
    </ligand>
</feature>
<evidence type="ECO:0000256" key="8">
    <source>
        <dbReference type="ARBA" id="ARBA00022792"/>
    </source>
</evidence>
<comment type="similarity">
    <text evidence="2">Belongs to the cytochrome c family.</text>
</comment>
<feature type="domain" description="Cytochrome c" evidence="15">
    <location>
        <begin position="62"/>
        <end position="189"/>
    </location>
</feature>
<evidence type="ECO:0000256" key="13">
    <source>
        <dbReference type="ARBA" id="ARBA00023136"/>
    </source>
</evidence>
<dbReference type="GO" id="GO:0006122">
    <property type="term" value="P:mitochondrial electron transport, ubiquinol to cytochrome c"/>
    <property type="evidence" value="ECO:0007669"/>
    <property type="project" value="TreeGrafter"/>
</dbReference>
<keyword evidence="6" id="KW-0812">Transmembrane</keyword>
<dbReference type="SUPFAM" id="SSF81496">
    <property type="entry name" value="Cytochrome c1 subunit of cytochrome bc1 complex (Ubiquinol-cytochrome c reductase), transmembrane anchor"/>
    <property type="match status" value="1"/>
</dbReference>
<evidence type="ECO:0000256" key="3">
    <source>
        <dbReference type="ARBA" id="ARBA00022448"/>
    </source>
</evidence>
<comment type="subcellular location">
    <subcellularLocation>
        <location evidence="1">Mitochondrion inner membrane</location>
    </subcellularLocation>
</comment>
<dbReference type="EMBL" id="HBFR01011468">
    <property type="protein sequence ID" value="CAD8881090.1"/>
    <property type="molecule type" value="Transcribed_RNA"/>
</dbReference>
<evidence type="ECO:0000256" key="1">
    <source>
        <dbReference type="ARBA" id="ARBA00004273"/>
    </source>
</evidence>
<evidence type="ECO:0000256" key="7">
    <source>
        <dbReference type="ARBA" id="ARBA00022723"/>
    </source>
</evidence>
<evidence type="ECO:0000259" key="15">
    <source>
        <dbReference type="PROSITE" id="PS51007"/>
    </source>
</evidence>
<keyword evidence="4 14" id="KW-0349">Heme</keyword>
<evidence type="ECO:0000256" key="14">
    <source>
        <dbReference type="PIRSR" id="PIRSR602326-1"/>
    </source>
</evidence>
<keyword evidence="11 14" id="KW-0408">Iron</keyword>
<evidence type="ECO:0000256" key="9">
    <source>
        <dbReference type="ARBA" id="ARBA00022982"/>
    </source>
</evidence>
<keyword evidence="13" id="KW-0472">Membrane</keyword>
<dbReference type="GO" id="GO:0020037">
    <property type="term" value="F:heme binding"/>
    <property type="evidence" value="ECO:0007669"/>
    <property type="project" value="InterPro"/>
</dbReference>
<dbReference type="GO" id="GO:0009055">
    <property type="term" value="F:electron transfer activity"/>
    <property type="evidence" value="ECO:0007669"/>
    <property type="project" value="InterPro"/>
</dbReference>
<keyword evidence="12" id="KW-0496">Mitochondrion</keyword>
<keyword evidence="10" id="KW-1133">Transmembrane helix</keyword>
<name>A0A7S1BBA1_9STRA</name>
<dbReference type="GO" id="GO:0046872">
    <property type="term" value="F:metal ion binding"/>
    <property type="evidence" value="ECO:0007669"/>
    <property type="project" value="UniProtKB-KW"/>
</dbReference>
<evidence type="ECO:0000256" key="2">
    <source>
        <dbReference type="ARBA" id="ARBA00006488"/>
    </source>
</evidence>
<proteinExistence type="inferred from homology"/>
<dbReference type="InterPro" id="IPR002326">
    <property type="entry name" value="Cyt_c1"/>
</dbReference>
<evidence type="ECO:0000256" key="10">
    <source>
        <dbReference type="ARBA" id="ARBA00022989"/>
    </source>
</evidence>
<organism evidence="16">
    <name type="scientific">Corethron hystrix</name>
    <dbReference type="NCBI Taxonomy" id="216773"/>
    <lineage>
        <taxon>Eukaryota</taxon>
        <taxon>Sar</taxon>
        <taxon>Stramenopiles</taxon>
        <taxon>Ochrophyta</taxon>
        <taxon>Bacillariophyta</taxon>
        <taxon>Coscinodiscophyceae</taxon>
        <taxon>Corethrophycidae</taxon>
        <taxon>Corethrales</taxon>
        <taxon>Corethraceae</taxon>
        <taxon>Corethron</taxon>
    </lineage>
</organism>
<feature type="binding site" description="covalent" evidence="14">
    <location>
        <position position="79"/>
    </location>
    <ligand>
        <name>heme c</name>
        <dbReference type="ChEBI" id="CHEBI:61717"/>
    </ligand>
</feature>
<keyword evidence="3" id="KW-0813">Transport</keyword>
<dbReference type="AlphaFoldDB" id="A0A7S1BBA1"/>
<feature type="binding site" description="covalent" evidence="14">
    <location>
        <position position="198"/>
    </location>
    <ligand>
        <name>heme c</name>
        <dbReference type="ChEBI" id="CHEBI:61717"/>
    </ligand>
</feature>
<reference evidence="16" key="1">
    <citation type="submission" date="2021-01" db="EMBL/GenBank/DDBJ databases">
        <authorList>
            <person name="Corre E."/>
            <person name="Pelletier E."/>
            <person name="Niang G."/>
            <person name="Scheremetjew M."/>
            <person name="Finn R."/>
            <person name="Kale V."/>
            <person name="Holt S."/>
            <person name="Cochrane G."/>
            <person name="Meng A."/>
            <person name="Brown T."/>
            <person name="Cohen L."/>
        </authorList>
    </citation>
    <scope>NUCLEOTIDE SEQUENCE</scope>
    <source>
        <strain evidence="16">308</strain>
    </source>
</reference>
<keyword evidence="5" id="KW-0679">Respiratory chain</keyword>
<dbReference type="Gene3D" id="1.10.760.10">
    <property type="entry name" value="Cytochrome c-like domain"/>
    <property type="match status" value="1"/>
</dbReference>
<gene>
    <name evidence="16" type="ORF">CHYS00102_LOCUS8277</name>
</gene>
<dbReference type="PRINTS" id="PR00603">
    <property type="entry name" value="CYTOCHROMEC1"/>
</dbReference>